<keyword evidence="3" id="KW-0813">Transport</keyword>
<gene>
    <name evidence="16" type="ORF">ODALV1_LOCUS5318</name>
</gene>
<feature type="signal peptide" evidence="13">
    <location>
        <begin position="1"/>
        <end position="21"/>
    </location>
</feature>
<evidence type="ECO:0000256" key="3">
    <source>
        <dbReference type="ARBA" id="ARBA00022448"/>
    </source>
</evidence>
<name>A0ABP1Q0M0_9HEXA</name>
<organism evidence="16 17">
    <name type="scientific">Orchesella dallaii</name>
    <dbReference type="NCBI Taxonomy" id="48710"/>
    <lineage>
        <taxon>Eukaryota</taxon>
        <taxon>Metazoa</taxon>
        <taxon>Ecdysozoa</taxon>
        <taxon>Arthropoda</taxon>
        <taxon>Hexapoda</taxon>
        <taxon>Collembola</taxon>
        <taxon>Entomobryomorpha</taxon>
        <taxon>Entomobryoidea</taxon>
        <taxon>Orchesellidae</taxon>
        <taxon>Orchesellinae</taxon>
        <taxon>Orchesella</taxon>
    </lineage>
</organism>
<evidence type="ECO:0000313" key="17">
    <source>
        <dbReference type="Proteomes" id="UP001642540"/>
    </source>
</evidence>
<evidence type="ECO:0000256" key="6">
    <source>
        <dbReference type="ARBA" id="ARBA00022729"/>
    </source>
</evidence>
<keyword evidence="9 12" id="KW-0472">Membrane</keyword>
<evidence type="ECO:0008006" key="18">
    <source>
        <dbReference type="Google" id="ProtNLM"/>
    </source>
</evidence>
<keyword evidence="17" id="KW-1185">Reference proteome</keyword>
<evidence type="ECO:0000256" key="11">
    <source>
        <dbReference type="SAM" id="MobiDB-lite"/>
    </source>
</evidence>
<sequence length="429" mass="49091">MNFKTFIIFIFAAFTINETTAQKAVNPEGAILERLIPNFNKLSRVRPVRKENITAPVSVSVNLYIRSIRILTNDNEYSVQLTFRQQWRDERLSYSSQDSNQHVSLINSKNDIWQPDAFFSNEIDGKYHELMMRNEFIRISPNGNVMKSVRISLRLRCPMNYRKFPFDRQTCSIRLASYGYTTRDLVFVWDNENPVQQTANDFTMPTFVLEQVTTDYCDSITKTGAYSCLRVDLTFQRLFTPYLVGVYIPSTMMVLTSWVSFWISPKAVTARTILATLTLFVLAIQTAEVNKSFPQTGYTKAVDKWTGICLTFVFAALLEFATVHYLSNRKEKNSCTAAGSKDDDNAAIESNDGGGDEEQEIPLKDINSSDGNKGDQGQKEEITQRARRLAENLISELEASPHRMDVVSRVAFPGVFVLFNIFYWLVYSF</sequence>
<comment type="subcellular location">
    <subcellularLocation>
        <location evidence="2">Cell membrane</location>
    </subcellularLocation>
    <subcellularLocation>
        <location evidence="1">Membrane</location>
        <topology evidence="1">Multi-pass membrane protein</topology>
    </subcellularLocation>
</comment>
<dbReference type="Pfam" id="PF02932">
    <property type="entry name" value="Neur_chan_memb"/>
    <property type="match status" value="1"/>
</dbReference>
<feature type="compositionally biased region" description="Basic and acidic residues" evidence="11">
    <location>
        <begin position="372"/>
        <end position="382"/>
    </location>
</feature>
<evidence type="ECO:0000256" key="10">
    <source>
        <dbReference type="ARBA" id="ARBA00023303"/>
    </source>
</evidence>
<keyword evidence="6 13" id="KW-0732">Signal</keyword>
<keyword evidence="4" id="KW-1003">Cell membrane</keyword>
<feature type="transmembrane region" description="Helical" evidence="12">
    <location>
        <begin position="406"/>
        <end position="426"/>
    </location>
</feature>
<dbReference type="SUPFAM" id="SSF63712">
    <property type="entry name" value="Nicotinic receptor ligand binding domain-like"/>
    <property type="match status" value="1"/>
</dbReference>
<protein>
    <recommendedName>
        <fullName evidence="18">Glutamate-gated chloride channel</fullName>
    </recommendedName>
</protein>
<dbReference type="SUPFAM" id="SSF90112">
    <property type="entry name" value="Neurotransmitter-gated ion-channel transmembrane pore"/>
    <property type="match status" value="1"/>
</dbReference>
<feature type="transmembrane region" description="Helical" evidence="12">
    <location>
        <begin position="305"/>
        <end position="326"/>
    </location>
</feature>
<dbReference type="Pfam" id="PF02931">
    <property type="entry name" value="Neur_chan_LBD"/>
    <property type="match status" value="1"/>
</dbReference>
<dbReference type="Proteomes" id="UP001642540">
    <property type="component" value="Unassembled WGS sequence"/>
</dbReference>
<evidence type="ECO:0000256" key="1">
    <source>
        <dbReference type="ARBA" id="ARBA00004141"/>
    </source>
</evidence>
<dbReference type="Gene3D" id="1.20.58.390">
    <property type="entry name" value="Neurotransmitter-gated ion-channel transmembrane domain"/>
    <property type="match status" value="1"/>
</dbReference>
<evidence type="ECO:0000259" key="14">
    <source>
        <dbReference type="Pfam" id="PF02931"/>
    </source>
</evidence>
<evidence type="ECO:0000256" key="2">
    <source>
        <dbReference type="ARBA" id="ARBA00004236"/>
    </source>
</evidence>
<evidence type="ECO:0000256" key="12">
    <source>
        <dbReference type="SAM" id="Phobius"/>
    </source>
</evidence>
<evidence type="ECO:0000256" key="7">
    <source>
        <dbReference type="ARBA" id="ARBA00022989"/>
    </source>
</evidence>
<keyword evidence="10" id="KW-0407">Ion channel</keyword>
<keyword evidence="8" id="KW-0406">Ion transport</keyword>
<reference evidence="16 17" key="1">
    <citation type="submission" date="2024-08" db="EMBL/GenBank/DDBJ databases">
        <authorList>
            <person name="Cucini C."/>
            <person name="Frati F."/>
        </authorList>
    </citation>
    <scope>NUCLEOTIDE SEQUENCE [LARGE SCALE GENOMIC DNA]</scope>
</reference>
<dbReference type="InterPro" id="IPR036734">
    <property type="entry name" value="Neur_chan_lig-bd_sf"/>
</dbReference>
<feature type="transmembrane region" description="Helical" evidence="12">
    <location>
        <begin position="268"/>
        <end position="285"/>
    </location>
</feature>
<keyword evidence="5 12" id="KW-0812">Transmembrane</keyword>
<dbReference type="PRINTS" id="PR00253">
    <property type="entry name" value="GABAARECEPTR"/>
</dbReference>
<dbReference type="InterPro" id="IPR038050">
    <property type="entry name" value="Neuro_actylchol_rec"/>
</dbReference>
<dbReference type="CDD" id="cd18993">
    <property type="entry name" value="LGIC_ECD_GluCl"/>
    <property type="match status" value="1"/>
</dbReference>
<feature type="chain" id="PRO_5047357055" description="Glutamate-gated chloride channel" evidence="13">
    <location>
        <begin position="22"/>
        <end position="429"/>
    </location>
</feature>
<feature type="transmembrane region" description="Helical" evidence="12">
    <location>
        <begin position="239"/>
        <end position="261"/>
    </location>
</feature>
<accession>A0ABP1Q0M0</accession>
<feature type="region of interest" description="Disordered" evidence="11">
    <location>
        <begin position="334"/>
        <end position="382"/>
    </location>
</feature>
<feature type="domain" description="Neurotransmitter-gated ion-channel transmembrane" evidence="15">
    <location>
        <begin position="246"/>
        <end position="334"/>
    </location>
</feature>
<keyword evidence="7 12" id="KW-1133">Transmembrane helix</keyword>
<dbReference type="InterPro" id="IPR006029">
    <property type="entry name" value="Neurotrans-gated_channel_TM"/>
</dbReference>
<evidence type="ECO:0000256" key="4">
    <source>
        <dbReference type="ARBA" id="ARBA00022475"/>
    </source>
</evidence>
<evidence type="ECO:0000256" key="8">
    <source>
        <dbReference type="ARBA" id="ARBA00023065"/>
    </source>
</evidence>
<dbReference type="EMBL" id="CAXLJM020000016">
    <property type="protein sequence ID" value="CAL8082804.1"/>
    <property type="molecule type" value="Genomic_DNA"/>
</dbReference>
<dbReference type="InterPro" id="IPR036719">
    <property type="entry name" value="Neuro-gated_channel_TM_sf"/>
</dbReference>
<dbReference type="InterPro" id="IPR006201">
    <property type="entry name" value="Neur_channel"/>
</dbReference>
<dbReference type="CDD" id="cd19049">
    <property type="entry name" value="LGIC_TM_anion"/>
    <property type="match status" value="1"/>
</dbReference>
<dbReference type="PRINTS" id="PR00252">
    <property type="entry name" value="NRIONCHANNEL"/>
</dbReference>
<dbReference type="NCBIfam" id="TIGR00860">
    <property type="entry name" value="LIC"/>
    <property type="match status" value="1"/>
</dbReference>
<feature type="domain" description="Neurotransmitter-gated ion-channel ligand-binding" evidence="14">
    <location>
        <begin position="30"/>
        <end position="237"/>
    </location>
</feature>
<evidence type="ECO:0000256" key="9">
    <source>
        <dbReference type="ARBA" id="ARBA00023136"/>
    </source>
</evidence>
<evidence type="ECO:0000256" key="13">
    <source>
        <dbReference type="SAM" id="SignalP"/>
    </source>
</evidence>
<comment type="caution">
    <text evidence="16">The sequence shown here is derived from an EMBL/GenBank/DDBJ whole genome shotgun (WGS) entry which is preliminary data.</text>
</comment>
<dbReference type="PANTHER" id="PTHR18945">
    <property type="entry name" value="NEUROTRANSMITTER GATED ION CHANNEL"/>
    <property type="match status" value="1"/>
</dbReference>
<dbReference type="InterPro" id="IPR006028">
    <property type="entry name" value="GABAA/Glycine_rcpt"/>
</dbReference>
<proteinExistence type="predicted"/>
<evidence type="ECO:0000313" key="16">
    <source>
        <dbReference type="EMBL" id="CAL8082804.1"/>
    </source>
</evidence>
<evidence type="ECO:0000259" key="15">
    <source>
        <dbReference type="Pfam" id="PF02932"/>
    </source>
</evidence>
<dbReference type="Gene3D" id="2.70.170.10">
    <property type="entry name" value="Neurotransmitter-gated ion-channel ligand-binding domain"/>
    <property type="match status" value="1"/>
</dbReference>
<evidence type="ECO:0000256" key="5">
    <source>
        <dbReference type="ARBA" id="ARBA00022692"/>
    </source>
</evidence>
<dbReference type="InterPro" id="IPR006202">
    <property type="entry name" value="Neur_chan_lig-bd"/>
</dbReference>